<evidence type="ECO:0000313" key="2">
    <source>
        <dbReference type="Proteomes" id="UP000325333"/>
    </source>
</evidence>
<organism evidence="1 2">
    <name type="scientific">Azospirillum argentinense</name>
    <dbReference type="NCBI Taxonomy" id="2970906"/>
    <lineage>
        <taxon>Bacteria</taxon>
        <taxon>Pseudomonadati</taxon>
        <taxon>Pseudomonadota</taxon>
        <taxon>Alphaproteobacteria</taxon>
        <taxon>Rhodospirillales</taxon>
        <taxon>Azospirillaceae</taxon>
        <taxon>Azospirillum</taxon>
    </lineage>
</organism>
<gene>
    <name evidence="1" type="ORF">FH063_001406</name>
</gene>
<reference evidence="1 2" key="1">
    <citation type="submission" date="2019-07" db="EMBL/GenBank/DDBJ databases">
        <title>Genome sequencing of the stress-tolerant strain Azospirillum brasilense Az19.</title>
        <authorList>
            <person name="Maroniche G.A."/>
            <person name="Garcia J.E."/>
            <person name="Pagnussat L."/>
            <person name="Amenta M."/>
            <person name="Creus C.M."/>
        </authorList>
    </citation>
    <scope>NUCLEOTIDE SEQUENCE [LARGE SCALE GENOMIC DNA]</scope>
    <source>
        <strain evidence="1 2">Az19</strain>
    </source>
</reference>
<accession>A0A5B0L0W1</accession>
<evidence type="ECO:0000313" key="1">
    <source>
        <dbReference type="EMBL" id="KAA1057238.1"/>
    </source>
</evidence>
<proteinExistence type="predicted"/>
<comment type="caution">
    <text evidence="1">The sequence shown here is derived from an EMBL/GenBank/DDBJ whole genome shotgun (WGS) entry which is preliminary data.</text>
</comment>
<protein>
    <submittedName>
        <fullName evidence="1">Uncharacterized protein</fullName>
    </submittedName>
</protein>
<dbReference type="AlphaFoldDB" id="A0A5B0L0W1"/>
<sequence>MFFASSVCWSQWSAFQNRLLSYTFEIESIQESAIYYNINY</sequence>
<dbReference type="EMBL" id="VEWN01000002">
    <property type="protein sequence ID" value="KAA1057238.1"/>
    <property type="molecule type" value="Genomic_DNA"/>
</dbReference>
<name>A0A5B0L0W1_9PROT</name>
<dbReference type="Proteomes" id="UP000325333">
    <property type="component" value="Unassembled WGS sequence"/>
</dbReference>